<organism evidence="2 3">
    <name type="scientific">Stylosanthes scabra</name>
    <dbReference type="NCBI Taxonomy" id="79078"/>
    <lineage>
        <taxon>Eukaryota</taxon>
        <taxon>Viridiplantae</taxon>
        <taxon>Streptophyta</taxon>
        <taxon>Embryophyta</taxon>
        <taxon>Tracheophyta</taxon>
        <taxon>Spermatophyta</taxon>
        <taxon>Magnoliopsida</taxon>
        <taxon>eudicotyledons</taxon>
        <taxon>Gunneridae</taxon>
        <taxon>Pentapetalae</taxon>
        <taxon>rosids</taxon>
        <taxon>fabids</taxon>
        <taxon>Fabales</taxon>
        <taxon>Fabaceae</taxon>
        <taxon>Papilionoideae</taxon>
        <taxon>50 kb inversion clade</taxon>
        <taxon>dalbergioids sensu lato</taxon>
        <taxon>Dalbergieae</taxon>
        <taxon>Pterocarpus clade</taxon>
        <taxon>Stylosanthes</taxon>
    </lineage>
</organism>
<accession>A0ABU6YQB4</accession>
<protein>
    <submittedName>
        <fullName evidence="2">Uncharacterized protein</fullName>
    </submittedName>
</protein>
<evidence type="ECO:0000313" key="2">
    <source>
        <dbReference type="EMBL" id="MED6212605.1"/>
    </source>
</evidence>
<dbReference type="EMBL" id="JASCZI010243057">
    <property type="protein sequence ID" value="MED6212605.1"/>
    <property type="molecule type" value="Genomic_DNA"/>
</dbReference>
<comment type="caution">
    <text evidence="2">The sequence shown here is derived from an EMBL/GenBank/DDBJ whole genome shotgun (WGS) entry which is preliminary data.</text>
</comment>
<proteinExistence type="predicted"/>
<feature type="region of interest" description="Disordered" evidence="1">
    <location>
        <begin position="56"/>
        <end position="75"/>
    </location>
</feature>
<reference evidence="2 3" key="1">
    <citation type="journal article" date="2023" name="Plants (Basel)">
        <title>Bridging the Gap: Combining Genomics and Transcriptomics Approaches to Understand Stylosanthes scabra, an Orphan Legume from the Brazilian Caatinga.</title>
        <authorList>
            <person name="Ferreira-Neto J.R.C."/>
            <person name="da Silva M.D."/>
            <person name="Binneck E."/>
            <person name="de Melo N.F."/>
            <person name="da Silva R.H."/>
            <person name="de Melo A.L.T.M."/>
            <person name="Pandolfi V."/>
            <person name="Bustamante F.O."/>
            <person name="Brasileiro-Vidal A.C."/>
            <person name="Benko-Iseppon A.M."/>
        </authorList>
    </citation>
    <scope>NUCLEOTIDE SEQUENCE [LARGE SCALE GENOMIC DNA]</scope>
    <source>
        <tissue evidence="2">Leaves</tissue>
    </source>
</reference>
<sequence>MSSDHDLAIPENRIIKHRTELENREGRDTAGDDGAPGGVEDARQGEQWLRRRQLLNQASGGLKGRDGSVAVSAVR</sequence>
<evidence type="ECO:0000256" key="1">
    <source>
        <dbReference type="SAM" id="MobiDB-lite"/>
    </source>
</evidence>
<dbReference type="Proteomes" id="UP001341840">
    <property type="component" value="Unassembled WGS sequence"/>
</dbReference>
<name>A0ABU6YQB4_9FABA</name>
<feature type="compositionally biased region" description="Basic and acidic residues" evidence="1">
    <location>
        <begin position="1"/>
        <end position="30"/>
    </location>
</feature>
<evidence type="ECO:0000313" key="3">
    <source>
        <dbReference type="Proteomes" id="UP001341840"/>
    </source>
</evidence>
<keyword evidence="3" id="KW-1185">Reference proteome</keyword>
<gene>
    <name evidence="2" type="ORF">PIB30_085039</name>
</gene>
<feature type="region of interest" description="Disordered" evidence="1">
    <location>
        <begin position="1"/>
        <end position="45"/>
    </location>
</feature>